<name>A0ABT6AWW6_9BURK</name>
<evidence type="ECO:0000313" key="3">
    <source>
        <dbReference type="Proteomes" id="UP001216674"/>
    </source>
</evidence>
<accession>A0ABT6AWW6</accession>
<dbReference type="Proteomes" id="UP001216674">
    <property type="component" value="Unassembled WGS sequence"/>
</dbReference>
<organism evidence="2 3">
    <name type="scientific">Cupriavidus basilensis</name>
    <dbReference type="NCBI Taxonomy" id="68895"/>
    <lineage>
        <taxon>Bacteria</taxon>
        <taxon>Pseudomonadati</taxon>
        <taxon>Pseudomonadota</taxon>
        <taxon>Betaproteobacteria</taxon>
        <taxon>Burkholderiales</taxon>
        <taxon>Burkholderiaceae</taxon>
        <taxon>Cupriavidus</taxon>
    </lineage>
</organism>
<sequence length="190" mass="21356">MLTGPELGAAIASAIKLKKVKKIDVAREFDVKPPSVQDWVKFGRISKAHLPRLFAYFGDVVGPDHWGLTEQELQLSGGSARSQSHKETTHLDPASPPSWPFKKLTPAAWKALPEVVRSRVENAADEPHQYDRELLRRVALGVLDGDFAWGEPLPTETLADLIVSLYEHYEPRLNVTKDEVTERFLRLINL</sequence>
<reference evidence="2 3" key="1">
    <citation type="submission" date="2023-03" db="EMBL/GenBank/DDBJ databases">
        <title>Draft assemblies of triclosan tolerant bacteria isolated from returned activated sludge.</title>
        <authorList>
            <person name="Van Hamelsveld S."/>
        </authorList>
    </citation>
    <scope>NUCLEOTIDE SEQUENCE [LARGE SCALE GENOMIC DNA]</scope>
    <source>
        <strain evidence="2 3">GW210010_S58</strain>
    </source>
</reference>
<proteinExistence type="predicted"/>
<dbReference type="EMBL" id="JARJLM010000484">
    <property type="protein sequence ID" value="MDF3837119.1"/>
    <property type="molecule type" value="Genomic_DNA"/>
</dbReference>
<keyword evidence="3" id="KW-1185">Reference proteome</keyword>
<dbReference type="RefSeq" id="WP_276267408.1">
    <property type="nucleotide sequence ID" value="NZ_JARJLM010000484.1"/>
</dbReference>
<gene>
    <name evidence="2" type="ORF">P3W85_29810</name>
</gene>
<comment type="caution">
    <text evidence="2">The sequence shown here is derived from an EMBL/GenBank/DDBJ whole genome shotgun (WGS) entry which is preliminary data.</text>
</comment>
<protein>
    <submittedName>
        <fullName evidence="2">Uncharacterized protein</fullName>
    </submittedName>
</protein>
<evidence type="ECO:0000256" key="1">
    <source>
        <dbReference type="SAM" id="MobiDB-lite"/>
    </source>
</evidence>
<feature type="region of interest" description="Disordered" evidence="1">
    <location>
        <begin position="74"/>
        <end position="97"/>
    </location>
</feature>
<evidence type="ECO:0000313" key="2">
    <source>
        <dbReference type="EMBL" id="MDF3837119.1"/>
    </source>
</evidence>